<keyword evidence="4 8" id="KW-0238">DNA-binding</keyword>
<feature type="transmembrane region" description="Helical" evidence="6">
    <location>
        <begin position="81"/>
        <end position="101"/>
    </location>
</feature>
<evidence type="ECO:0000256" key="5">
    <source>
        <dbReference type="ARBA" id="ARBA00023136"/>
    </source>
</evidence>
<evidence type="ECO:0000313" key="9">
    <source>
        <dbReference type="Proteomes" id="UP000255024"/>
    </source>
</evidence>
<dbReference type="Pfam" id="PF09685">
    <property type="entry name" value="MamF_MmsF"/>
    <property type="match status" value="1"/>
</dbReference>
<dbReference type="PROSITE" id="PS50943">
    <property type="entry name" value="HTH_CROC1"/>
    <property type="match status" value="1"/>
</dbReference>
<dbReference type="GO" id="GO:0003677">
    <property type="term" value="F:DNA binding"/>
    <property type="evidence" value="ECO:0007669"/>
    <property type="project" value="UniProtKB-KW"/>
</dbReference>
<gene>
    <name evidence="8" type="ORF">NCTC11179_01992</name>
</gene>
<comment type="subcellular location">
    <subcellularLocation>
        <location evidence="1">Membrane</location>
        <topology evidence="1">Multi-pass membrane protein</topology>
    </subcellularLocation>
</comment>
<evidence type="ECO:0000259" key="7">
    <source>
        <dbReference type="PROSITE" id="PS50943"/>
    </source>
</evidence>
<dbReference type="InterPro" id="IPR001387">
    <property type="entry name" value="Cro/C1-type_HTH"/>
</dbReference>
<proteinExistence type="predicted"/>
<feature type="transmembrane region" description="Helical" evidence="6">
    <location>
        <begin position="152"/>
        <end position="173"/>
    </location>
</feature>
<reference evidence="8 9" key="1">
    <citation type="submission" date="2018-06" db="EMBL/GenBank/DDBJ databases">
        <authorList>
            <consortium name="Pathogen Informatics"/>
            <person name="Doyle S."/>
        </authorList>
    </citation>
    <scope>NUCLEOTIDE SEQUENCE [LARGE SCALE GENOMIC DNA]</scope>
    <source>
        <strain evidence="8 9">NCTC11179</strain>
    </source>
</reference>
<evidence type="ECO:0000256" key="6">
    <source>
        <dbReference type="SAM" id="Phobius"/>
    </source>
</evidence>
<feature type="transmembrane region" description="Helical" evidence="6">
    <location>
        <begin position="121"/>
        <end position="140"/>
    </location>
</feature>
<protein>
    <submittedName>
        <fullName evidence="8">DNA-binding transcriptional repressor PuuR</fullName>
    </submittedName>
</protein>
<evidence type="ECO:0000256" key="1">
    <source>
        <dbReference type="ARBA" id="ARBA00004141"/>
    </source>
</evidence>
<keyword evidence="2 6" id="KW-0812">Transmembrane</keyword>
<dbReference type="SUPFAM" id="SSF47413">
    <property type="entry name" value="lambda repressor-like DNA-binding domains"/>
    <property type="match status" value="1"/>
</dbReference>
<dbReference type="SMART" id="SM00530">
    <property type="entry name" value="HTH_XRE"/>
    <property type="match status" value="1"/>
</dbReference>
<evidence type="ECO:0000256" key="3">
    <source>
        <dbReference type="ARBA" id="ARBA00022989"/>
    </source>
</evidence>
<evidence type="ECO:0000313" key="8">
    <source>
        <dbReference type="EMBL" id="STZ28446.1"/>
    </source>
</evidence>
<sequence length="178" mass="19740">MKNTGEKIKEFRIARGYSQEELAMQSGLSIRTIQRIEKGETIPRGNSLQLLCEVFGLKVEELFQSGERQAEDSTMASARTIYFLVLTGIVVPLGNIIGPLIGWSMYKKNDDVINTLGKNVIFIQIAYTVLAAGLSLYAIFNKLGGEGYAFEAIMVFVFILGLINYGVMLYIGVKGRKL</sequence>
<dbReference type="CDD" id="cd00093">
    <property type="entry name" value="HTH_XRE"/>
    <property type="match status" value="1"/>
</dbReference>
<dbReference type="RefSeq" id="WP_115091384.1">
    <property type="nucleotide sequence ID" value="NZ_CP068107.1"/>
</dbReference>
<dbReference type="PANTHER" id="PTHR46797">
    <property type="entry name" value="HTH-TYPE TRANSCRIPTIONAL REGULATOR"/>
    <property type="match status" value="1"/>
</dbReference>
<name>A0A378RN50_MYROD</name>
<keyword evidence="9" id="KW-1185">Reference proteome</keyword>
<dbReference type="GO" id="GO:0003700">
    <property type="term" value="F:DNA-binding transcription factor activity"/>
    <property type="evidence" value="ECO:0007669"/>
    <property type="project" value="TreeGrafter"/>
</dbReference>
<accession>A0A378RN50</accession>
<dbReference type="InterPro" id="IPR019109">
    <property type="entry name" value="MamF_MmsF"/>
</dbReference>
<dbReference type="Gene3D" id="1.10.260.40">
    <property type="entry name" value="lambda repressor-like DNA-binding domains"/>
    <property type="match status" value="1"/>
</dbReference>
<dbReference type="InterPro" id="IPR050807">
    <property type="entry name" value="TransReg_Diox_bact_type"/>
</dbReference>
<feature type="domain" description="HTH cro/C1-type" evidence="7">
    <location>
        <begin position="8"/>
        <end position="62"/>
    </location>
</feature>
<dbReference type="GO" id="GO:0005829">
    <property type="term" value="C:cytosol"/>
    <property type="evidence" value="ECO:0007669"/>
    <property type="project" value="TreeGrafter"/>
</dbReference>
<dbReference type="Pfam" id="PF01381">
    <property type="entry name" value="HTH_3"/>
    <property type="match status" value="1"/>
</dbReference>
<dbReference type="PANTHER" id="PTHR46797:SF1">
    <property type="entry name" value="METHYLPHOSPHONATE SYNTHASE"/>
    <property type="match status" value="1"/>
</dbReference>
<dbReference type="Proteomes" id="UP000255024">
    <property type="component" value="Unassembled WGS sequence"/>
</dbReference>
<dbReference type="InterPro" id="IPR010982">
    <property type="entry name" value="Lambda_DNA-bd_dom_sf"/>
</dbReference>
<keyword evidence="3 6" id="KW-1133">Transmembrane helix</keyword>
<evidence type="ECO:0000256" key="2">
    <source>
        <dbReference type="ARBA" id="ARBA00022692"/>
    </source>
</evidence>
<dbReference type="AlphaFoldDB" id="A0A378RN50"/>
<evidence type="ECO:0000256" key="4">
    <source>
        <dbReference type="ARBA" id="ARBA00023125"/>
    </source>
</evidence>
<dbReference type="EMBL" id="UGQL01000001">
    <property type="protein sequence ID" value="STZ28446.1"/>
    <property type="molecule type" value="Genomic_DNA"/>
</dbReference>
<organism evidence="8 9">
    <name type="scientific">Myroides odoratus</name>
    <name type="common">Flavobacterium odoratum</name>
    <dbReference type="NCBI Taxonomy" id="256"/>
    <lineage>
        <taxon>Bacteria</taxon>
        <taxon>Pseudomonadati</taxon>
        <taxon>Bacteroidota</taxon>
        <taxon>Flavobacteriia</taxon>
        <taxon>Flavobacteriales</taxon>
        <taxon>Flavobacteriaceae</taxon>
        <taxon>Myroides</taxon>
    </lineage>
</organism>
<keyword evidence="5 6" id="KW-0472">Membrane</keyword>